<evidence type="ECO:0000313" key="2">
    <source>
        <dbReference type="EMBL" id="PXX69375.1"/>
    </source>
</evidence>
<proteinExistence type="predicted"/>
<name>A0A318K8D3_9NOCA</name>
<sequence>MGEGGVGVDVNRIQIRRAAIAAIALGVLALGITGLIDRLLLGTFICAGLAVGWLNAQLTLWAVTRIASSEAPSKQRLVGSSALRLLGITAVAILIAFFARPNGVGIFFGLALFQVALVFNTVLPELKGLRQTP</sequence>
<feature type="transmembrane region" description="Helical" evidence="1">
    <location>
        <begin position="82"/>
        <end position="99"/>
    </location>
</feature>
<dbReference type="AlphaFoldDB" id="A0A318K8D3"/>
<feature type="transmembrane region" description="Helical" evidence="1">
    <location>
        <begin position="105"/>
        <end position="123"/>
    </location>
</feature>
<reference evidence="2 3" key="1">
    <citation type="submission" date="2018-05" db="EMBL/GenBank/DDBJ databases">
        <title>Genomic Encyclopedia of Type Strains, Phase IV (KMG-IV): sequencing the most valuable type-strain genomes for metagenomic binning, comparative biology and taxonomic classification.</title>
        <authorList>
            <person name="Goeker M."/>
        </authorList>
    </citation>
    <scope>NUCLEOTIDE SEQUENCE [LARGE SCALE GENOMIC DNA]</scope>
    <source>
        <strain evidence="2 3">DSM 44704</strain>
    </source>
</reference>
<accession>A0A318K8D3</accession>
<keyword evidence="3" id="KW-1185">Reference proteome</keyword>
<feature type="transmembrane region" description="Helical" evidence="1">
    <location>
        <begin position="42"/>
        <end position="61"/>
    </location>
</feature>
<feature type="transmembrane region" description="Helical" evidence="1">
    <location>
        <begin position="18"/>
        <end position="36"/>
    </location>
</feature>
<evidence type="ECO:0000313" key="3">
    <source>
        <dbReference type="Proteomes" id="UP000247569"/>
    </source>
</evidence>
<protein>
    <recommendedName>
        <fullName evidence="4">ATP synthase I subunit</fullName>
    </recommendedName>
</protein>
<dbReference type="EMBL" id="QJKF01000002">
    <property type="protein sequence ID" value="PXX69375.1"/>
    <property type="molecule type" value="Genomic_DNA"/>
</dbReference>
<evidence type="ECO:0000256" key="1">
    <source>
        <dbReference type="SAM" id="Phobius"/>
    </source>
</evidence>
<keyword evidence="1" id="KW-0812">Transmembrane</keyword>
<gene>
    <name evidence="2" type="ORF">DFR70_1021064</name>
</gene>
<dbReference type="OrthoDB" id="3689128at2"/>
<keyword evidence="1" id="KW-1133">Transmembrane helix</keyword>
<dbReference type="Proteomes" id="UP000247569">
    <property type="component" value="Unassembled WGS sequence"/>
</dbReference>
<keyword evidence="1" id="KW-0472">Membrane</keyword>
<organism evidence="2 3">
    <name type="scientific">Nocardia tenerifensis</name>
    <dbReference type="NCBI Taxonomy" id="228006"/>
    <lineage>
        <taxon>Bacteria</taxon>
        <taxon>Bacillati</taxon>
        <taxon>Actinomycetota</taxon>
        <taxon>Actinomycetes</taxon>
        <taxon>Mycobacteriales</taxon>
        <taxon>Nocardiaceae</taxon>
        <taxon>Nocardia</taxon>
    </lineage>
</organism>
<evidence type="ECO:0008006" key="4">
    <source>
        <dbReference type="Google" id="ProtNLM"/>
    </source>
</evidence>
<dbReference type="RefSeq" id="WP_051187765.1">
    <property type="nucleotide sequence ID" value="NZ_QJKF01000002.1"/>
</dbReference>
<comment type="caution">
    <text evidence="2">The sequence shown here is derived from an EMBL/GenBank/DDBJ whole genome shotgun (WGS) entry which is preliminary data.</text>
</comment>